<reference evidence="1 2" key="1">
    <citation type="submission" date="2018-10" db="EMBL/GenBank/DDBJ databases">
        <title>Notoacmeibacter sp. M2BS9Y-3-1, whole genome shotgun sequence.</title>
        <authorList>
            <person name="Tuo L."/>
        </authorList>
    </citation>
    <scope>NUCLEOTIDE SEQUENCE [LARGE SCALE GENOMIC DNA]</scope>
    <source>
        <strain evidence="1 2">M2BS9Y-3-1</strain>
    </source>
</reference>
<dbReference type="AlphaFoldDB" id="A0A3L7J3C2"/>
<evidence type="ECO:0000313" key="2">
    <source>
        <dbReference type="Proteomes" id="UP000281094"/>
    </source>
</evidence>
<dbReference type="EMBL" id="RCWN01000003">
    <property type="protein sequence ID" value="RLQ84970.1"/>
    <property type="molecule type" value="Genomic_DNA"/>
</dbReference>
<protein>
    <submittedName>
        <fullName evidence="1">Uncharacterized protein</fullName>
    </submittedName>
</protein>
<proteinExistence type="predicted"/>
<keyword evidence="2" id="KW-1185">Reference proteome</keyword>
<accession>A0A3L7J3C2</accession>
<gene>
    <name evidence="1" type="ORF">D8780_15395</name>
</gene>
<sequence length="175" mass="19633">MSPQALADRFGVSVRTIHYTVRSEKERRRDNASRTRQVNVTLTEDELAAFDAALSRQKVSSRSEGLRRLIHAANGMFVSDPALSDDLNSYRVALNRVGNNVSQIAKRMNAAKLRGERLPFNDDDLLQIRSLALMVMTFGDQLQGLIQRQREGLSIETTKALKEFADDAEPQNSDV</sequence>
<dbReference type="Proteomes" id="UP000281094">
    <property type="component" value="Unassembled WGS sequence"/>
</dbReference>
<comment type="caution">
    <text evidence="1">The sequence shown here is derived from an EMBL/GenBank/DDBJ whole genome shotgun (WGS) entry which is preliminary data.</text>
</comment>
<name>A0A3L7J3C2_9HYPH</name>
<evidence type="ECO:0000313" key="1">
    <source>
        <dbReference type="EMBL" id="RLQ84970.1"/>
    </source>
</evidence>
<organism evidence="1 2">
    <name type="scientific">Notoacmeibacter ruber</name>
    <dbReference type="NCBI Taxonomy" id="2670375"/>
    <lineage>
        <taxon>Bacteria</taxon>
        <taxon>Pseudomonadati</taxon>
        <taxon>Pseudomonadota</taxon>
        <taxon>Alphaproteobacteria</taxon>
        <taxon>Hyphomicrobiales</taxon>
        <taxon>Notoacmeibacteraceae</taxon>
        <taxon>Notoacmeibacter</taxon>
    </lineage>
</organism>